<dbReference type="Proteomes" id="UP000249493">
    <property type="component" value="Unassembled WGS sequence"/>
</dbReference>
<name>A0A327N8Y9_PSEFL</name>
<accession>A0A327N8Y9</accession>
<gene>
    <name evidence="2" type="ORF">DOZ80_07450</name>
</gene>
<reference evidence="2 3" key="1">
    <citation type="submission" date="2018-06" db="EMBL/GenBank/DDBJ databases">
        <authorList>
            <person name="Zhirakovskaya E."/>
        </authorList>
    </citation>
    <scope>NUCLEOTIDE SEQUENCE [LARGE SCALE GENOMIC DNA]</scope>
    <source>
        <strain evidence="2 3">LY3</strain>
    </source>
</reference>
<proteinExistence type="predicted"/>
<organism evidence="2 3">
    <name type="scientific">Pseudomonas fluorescens</name>
    <dbReference type="NCBI Taxonomy" id="294"/>
    <lineage>
        <taxon>Bacteria</taxon>
        <taxon>Pseudomonadati</taxon>
        <taxon>Pseudomonadota</taxon>
        <taxon>Gammaproteobacteria</taxon>
        <taxon>Pseudomonadales</taxon>
        <taxon>Pseudomonadaceae</taxon>
        <taxon>Pseudomonas</taxon>
    </lineage>
</organism>
<dbReference type="AlphaFoldDB" id="A0A327N8Y9"/>
<dbReference type="EMBL" id="QLIN01000002">
    <property type="protein sequence ID" value="RAI71661.1"/>
    <property type="molecule type" value="Genomic_DNA"/>
</dbReference>
<protein>
    <submittedName>
        <fullName evidence="2">Uncharacterized protein</fullName>
    </submittedName>
</protein>
<evidence type="ECO:0000313" key="3">
    <source>
        <dbReference type="Proteomes" id="UP000249493"/>
    </source>
</evidence>
<feature type="region of interest" description="Disordered" evidence="1">
    <location>
        <begin position="32"/>
        <end position="53"/>
    </location>
</feature>
<comment type="caution">
    <text evidence="2">The sequence shown here is derived from an EMBL/GenBank/DDBJ whole genome shotgun (WGS) entry which is preliminary data.</text>
</comment>
<evidence type="ECO:0000313" key="2">
    <source>
        <dbReference type="EMBL" id="RAI71661.1"/>
    </source>
</evidence>
<sequence length="61" mass="6630">MPWALFYERFGPRWRDPPASPPENLKTVISGSLANPGFEVDADPRGPGGKMTPPVKCVSGF</sequence>
<evidence type="ECO:0000256" key="1">
    <source>
        <dbReference type="SAM" id="MobiDB-lite"/>
    </source>
</evidence>